<sequence length="351" mass="36164">MGRLTENARVTKVRLHAGEISVDTRADTLAVEEPLQIRVDGTDLTTTMRTPGNDIELVHGLLHAEGVITGRSDITEARYCAGAVGPMGENTYNTLDVTLSDGVSVADVGVPGAGVSGSGFSGSGFSGSGTADTGVRAVPAAVGASCPSLPVGGVTVPRGGRVLPVRNLVTNSACGVCGTTTIDDLMKEKRYTLTPVHPTAELIVAMPRLLASGQKTFRRTGGIHAAGAFTADGRPLVIREDVGRHNAADKVIGALLLEDRLPGEVRRRAVNSGLGPDGDPDTPVYLVMSSRASFELVQKAVLAGFSGLVAVSAATSLAVNMARESGLLLTGFTRDDRFNLYSGDLSSPSGA</sequence>
<evidence type="ECO:0000256" key="2">
    <source>
        <dbReference type="ARBA" id="ARBA00023150"/>
    </source>
</evidence>
<dbReference type="RefSeq" id="WP_110481049.1">
    <property type="nucleotide sequence ID" value="NZ_CP024988.1"/>
</dbReference>
<dbReference type="AlphaFoldDB" id="A0A2Z3YLV9"/>
<dbReference type="GO" id="GO:0016783">
    <property type="term" value="F:sulfurtransferase activity"/>
    <property type="evidence" value="ECO:0007669"/>
    <property type="project" value="InterPro"/>
</dbReference>
<dbReference type="PANTHER" id="PTHR30592:SF1">
    <property type="entry name" value="SULFUR CARRIER PROTEIN FDHD"/>
    <property type="match status" value="1"/>
</dbReference>
<comment type="function">
    <text evidence="3">Required for formate dehydrogenase (FDH) activity. Acts as a sulfur carrier protein that transfers sulfur from IscS to the molybdenum cofactor prior to its insertion into FDH.</text>
</comment>
<dbReference type="SUPFAM" id="SSF53927">
    <property type="entry name" value="Cytidine deaminase-like"/>
    <property type="match status" value="2"/>
</dbReference>
<dbReference type="InterPro" id="IPR016193">
    <property type="entry name" value="Cytidine_deaminase-like"/>
</dbReference>
<gene>
    <name evidence="3 4" type="primary">fdhD</name>
    <name evidence="4" type="ORF">Csp1_06330</name>
</gene>
<name>A0A2Z3YLV9_9CORY</name>
<dbReference type="HAMAP" id="MF_00187">
    <property type="entry name" value="FdhD"/>
    <property type="match status" value="1"/>
</dbReference>
<dbReference type="Gene3D" id="3.10.20.10">
    <property type="match status" value="1"/>
</dbReference>
<dbReference type="KEGG" id="cpre:Csp1_06330"/>
<keyword evidence="5" id="KW-1185">Reference proteome</keyword>
<keyword evidence="4" id="KW-0808">Transferase</keyword>
<comment type="similarity">
    <text evidence="3">Belongs to the FdhD family.</text>
</comment>
<evidence type="ECO:0000313" key="4">
    <source>
        <dbReference type="EMBL" id="AWT25445.1"/>
    </source>
</evidence>
<dbReference type="EMBL" id="CP024988">
    <property type="protein sequence ID" value="AWT25445.1"/>
    <property type="molecule type" value="Genomic_DNA"/>
</dbReference>
<dbReference type="InterPro" id="IPR003786">
    <property type="entry name" value="FdhD"/>
</dbReference>
<feature type="active site" description="Cysteine persulfide intermediate" evidence="3">
    <location>
        <position position="174"/>
    </location>
</feature>
<dbReference type="OrthoDB" id="3197277at2"/>
<evidence type="ECO:0000256" key="3">
    <source>
        <dbReference type="HAMAP-Rule" id="MF_00187"/>
    </source>
</evidence>
<comment type="subcellular location">
    <subcellularLocation>
        <location evidence="3">Cytoplasm</location>
    </subcellularLocation>
</comment>
<dbReference type="Pfam" id="PF02634">
    <property type="entry name" value="FdhD-NarQ"/>
    <property type="match status" value="2"/>
</dbReference>
<dbReference type="GO" id="GO:0005737">
    <property type="term" value="C:cytoplasm"/>
    <property type="evidence" value="ECO:0007669"/>
    <property type="project" value="UniProtKB-SubCell"/>
</dbReference>
<evidence type="ECO:0000256" key="1">
    <source>
        <dbReference type="ARBA" id="ARBA00022490"/>
    </source>
</evidence>
<dbReference type="Proteomes" id="UP000247696">
    <property type="component" value="Chromosome"/>
</dbReference>
<feature type="binding site" evidence="3">
    <location>
        <begin position="332"/>
        <end position="337"/>
    </location>
    <ligand>
        <name>Mo-bis(molybdopterin guanine dinucleotide)</name>
        <dbReference type="ChEBI" id="CHEBI:60539"/>
    </ligand>
</feature>
<dbReference type="GO" id="GO:0097163">
    <property type="term" value="F:sulfur carrier activity"/>
    <property type="evidence" value="ECO:0007669"/>
    <property type="project" value="UniProtKB-UniRule"/>
</dbReference>
<organism evidence="4 5">
    <name type="scientific">Corynebacterium provencense</name>
    <dbReference type="NCBI Taxonomy" id="1737425"/>
    <lineage>
        <taxon>Bacteria</taxon>
        <taxon>Bacillati</taxon>
        <taxon>Actinomycetota</taxon>
        <taxon>Actinomycetes</taxon>
        <taxon>Mycobacteriales</taxon>
        <taxon>Corynebacteriaceae</taxon>
        <taxon>Corynebacterium</taxon>
    </lineage>
</organism>
<reference evidence="5" key="1">
    <citation type="submission" date="2017-11" db="EMBL/GenBank/DDBJ databases">
        <title>Otitis media/interna in a cat caused by the recently described species Corynebacterium provencense.</title>
        <authorList>
            <person name="Kittl S."/>
            <person name="Brodard I."/>
            <person name="Rychener L."/>
            <person name="Jores J."/>
            <person name="Roosje P."/>
            <person name="Gobeli Brawand S."/>
        </authorList>
    </citation>
    <scope>NUCLEOTIDE SEQUENCE [LARGE SCALE GENOMIC DNA]</scope>
    <source>
        <strain evidence="5">17KM38</strain>
    </source>
</reference>
<evidence type="ECO:0000313" key="5">
    <source>
        <dbReference type="Proteomes" id="UP000247696"/>
    </source>
</evidence>
<proteinExistence type="inferred from homology"/>
<protein>
    <recommendedName>
        <fullName evidence="3">Sulfur carrier protein FdhD</fullName>
    </recommendedName>
</protein>
<dbReference type="Gene3D" id="3.40.140.10">
    <property type="entry name" value="Cytidine Deaminase, domain 2"/>
    <property type="match status" value="1"/>
</dbReference>
<keyword evidence="2 3" id="KW-0501">Molybdenum cofactor biosynthesis</keyword>
<dbReference type="GO" id="GO:0006777">
    <property type="term" value="P:Mo-molybdopterin cofactor biosynthetic process"/>
    <property type="evidence" value="ECO:0007669"/>
    <property type="project" value="UniProtKB-UniRule"/>
</dbReference>
<accession>A0A2Z3YLV9</accession>
<dbReference type="STRING" id="1737425.GCA_900049755_00741"/>
<dbReference type="PANTHER" id="PTHR30592">
    <property type="entry name" value="FORMATE DEHYDROGENASE"/>
    <property type="match status" value="1"/>
</dbReference>
<keyword evidence="1 3" id="KW-0963">Cytoplasm</keyword>